<dbReference type="InterPro" id="IPR018076">
    <property type="entry name" value="T2SS_GspF_dom"/>
</dbReference>
<evidence type="ECO:0000256" key="6">
    <source>
        <dbReference type="SAM" id="Phobius"/>
    </source>
</evidence>
<evidence type="ECO:0000256" key="3">
    <source>
        <dbReference type="ARBA" id="ARBA00022692"/>
    </source>
</evidence>
<accession>A0A2U2J5Y2</accession>
<feature type="transmembrane region" description="Helical" evidence="6">
    <location>
        <begin position="105"/>
        <end position="128"/>
    </location>
</feature>
<feature type="transmembrane region" description="Helical" evidence="6">
    <location>
        <begin position="12"/>
        <end position="34"/>
    </location>
</feature>
<gene>
    <name evidence="8" type="ORF">DF286_13300</name>
</gene>
<dbReference type="AlphaFoldDB" id="A0A2U2J5Y2"/>
<dbReference type="EMBL" id="QFFF01000001">
    <property type="protein sequence ID" value="PWG03744.1"/>
    <property type="molecule type" value="Genomic_DNA"/>
</dbReference>
<evidence type="ECO:0000313" key="8">
    <source>
        <dbReference type="EMBL" id="PWG03744.1"/>
    </source>
</evidence>
<comment type="subcellular location">
    <subcellularLocation>
        <location evidence="1">Cell membrane</location>
        <topology evidence="1">Multi-pass membrane protein</topology>
    </subcellularLocation>
</comment>
<dbReference type="Proteomes" id="UP000245916">
    <property type="component" value="Unassembled WGS sequence"/>
</dbReference>
<protein>
    <submittedName>
        <fullName evidence="8">Pilus assembly protein TadC</fullName>
    </submittedName>
</protein>
<keyword evidence="4 6" id="KW-1133">Transmembrane helix</keyword>
<dbReference type="PANTHER" id="PTHR35007">
    <property type="entry name" value="INTEGRAL MEMBRANE PROTEIN-RELATED"/>
    <property type="match status" value="1"/>
</dbReference>
<proteinExistence type="predicted"/>
<feature type="transmembrane region" description="Helical" evidence="6">
    <location>
        <begin position="134"/>
        <end position="156"/>
    </location>
</feature>
<dbReference type="PANTHER" id="PTHR35007:SF2">
    <property type="entry name" value="PILUS ASSEMBLE PROTEIN"/>
    <property type="match status" value="1"/>
</dbReference>
<feature type="domain" description="Type II secretion system protein GspF" evidence="7">
    <location>
        <begin position="175"/>
        <end position="303"/>
    </location>
</feature>
<feature type="transmembrane region" description="Helical" evidence="6">
    <location>
        <begin position="282"/>
        <end position="308"/>
    </location>
</feature>
<comment type="caution">
    <text evidence="8">The sequence shown here is derived from an EMBL/GenBank/DDBJ whole genome shotgun (WGS) entry which is preliminary data.</text>
</comment>
<evidence type="ECO:0000256" key="2">
    <source>
        <dbReference type="ARBA" id="ARBA00022475"/>
    </source>
</evidence>
<reference evidence="8 9" key="1">
    <citation type="submission" date="2018-05" db="EMBL/GenBank/DDBJ databases">
        <title>Genome of Sphingosinicella humi QZX222.</title>
        <authorList>
            <person name="Qiao Z."/>
            <person name="Wang G."/>
        </authorList>
    </citation>
    <scope>NUCLEOTIDE SEQUENCE [LARGE SCALE GENOMIC DNA]</scope>
    <source>
        <strain evidence="8 9">QZX222</strain>
    </source>
</reference>
<keyword evidence="3 6" id="KW-0812">Transmembrane</keyword>
<evidence type="ECO:0000256" key="5">
    <source>
        <dbReference type="ARBA" id="ARBA00023136"/>
    </source>
</evidence>
<keyword evidence="9" id="KW-1185">Reference proteome</keyword>
<keyword evidence="5 6" id="KW-0472">Membrane</keyword>
<dbReference type="GO" id="GO:0005886">
    <property type="term" value="C:plasma membrane"/>
    <property type="evidence" value="ECO:0007669"/>
    <property type="project" value="UniProtKB-SubCell"/>
</dbReference>
<name>A0A2U2J5Y2_9SPHN</name>
<organism evidence="8 9">
    <name type="scientific">Allosphingosinicella humi</name>
    <dbReference type="NCBI Taxonomy" id="2068657"/>
    <lineage>
        <taxon>Bacteria</taxon>
        <taxon>Pseudomonadati</taxon>
        <taxon>Pseudomonadota</taxon>
        <taxon>Alphaproteobacteria</taxon>
        <taxon>Sphingomonadales</taxon>
        <taxon>Sphingomonadaceae</taxon>
        <taxon>Allosphingosinicella</taxon>
    </lineage>
</organism>
<evidence type="ECO:0000259" key="7">
    <source>
        <dbReference type="Pfam" id="PF00482"/>
    </source>
</evidence>
<evidence type="ECO:0000256" key="1">
    <source>
        <dbReference type="ARBA" id="ARBA00004651"/>
    </source>
</evidence>
<keyword evidence="2" id="KW-1003">Cell membrane</keyword>
<evidence type="ECO:0000313" key="9">
    <source>
        <dbReference type="Proteomes" id="UP000245916"/>
    </source>
</evidence>
<evidence type="ECO:0000256" key="4">
    <source>
        <dbReference type="ARBA" id="ARBA00022989"/>
    </source>
</evidence>
<dbReference type="Pfam" id="PF00482">
    <property type="entry name" value="T2SSF"/>
    <property type="match status" value="1"/>
</dbReference>
<sequence>MMTHPLLQFDSTSVAAFAAAVMFVSLLFVMRALTPVDNVSARARSHSRRRGELRAAWLSSPRSRRRERPMSIARRLVEMLKLNGGKDAKDAASLLARAGWRSPDAIILFLTVRLASPLLLALAGYYVAPAGDGQMMRLFTGAAGAMAGTYLPKILIRNAIQRRQQKVLKGLPEALDLLVICAEAGLSLDAAVKRVGSEMGANAPELADELGLTAVELAFLPDRREALSNLAARVGIAEVDSLVNTLTQTEKYGTPLAQALRVLSQDFRASRMMRAEQKAARLPAVMTVPMMVFILPPLFVVLVGPAIVEVLSTTIG</sequence>